<dbReference type="GO" id="GO:0043130">
    <property type="term" value="F:ubiquitin binding"/>
    <property type="evidence" value="ECO:0007669"/>
    <property type="project" value="TreeGrafter"/>
</dbReference>
<dbReference type="GO" id="GO:0043328">
    <property type="term" value="P:protein transport to vacuole involved in ubiquitin-dependent protein catabolic process via the multivesicular body sorting pathway"/>
    <property type="evidence" value="ECO:0007669"/>
    <property type="project" value="TreeGrafter"/>
</dbReference>
<evidence type="ECO:0000256" key="4">
    <source>
        <dbReference type="PROSITE-ProRule" id="PRU00091"/>
    </source>
</evidence>
<dbReference type="GO" id="GO:0006623">
    <property type="term" value="P:protein targeting to vacuole"/>
    <property type="evidence" value="ECO:0007669"/>
    <property type="project" value="TreeGrafter"/>
</dbReference>
<dbReference type="PANTHER" id="PTHR47794">
    <property type="entry name" value="VACUOLAR PROTEIN SORTING-ASSOCIATED PROTEIN 27"/>
    <property type="match status" value="1"/>
</dbReference>
<keyword evidence="3" id="KW-0862">Zinc</keyword>
<dbReference type="Gene3D" id="1.10.510.10">
    <property type="entry name" value="Transferase(Phosphotransferase) domain 1"/>
    <property type="match status" value="1"/>
</dbReference>
<reference evidence="6 7" key="1">
    <citation type="journal article" date="2015" name="Genome Biol. Evol.">
        <title>Comparative Genomics of a Bacterivorous Green Alga Reveals Evolutionary Causalities and Consequences of Phago-Mixotrophic Mode of Nutrition.</title>
        <authorList>
            <person name="Burns J.A."/>
            <person name="Paasch A."/>
            <person name="Narechania A."/>
            <person name="Kim E."/>
        </authorList>
    </citation>
    <scope>NUCLEOTIDE SEQUENCE [LARGE SCALE GENOMIC DNA]</scope>
    <source>
        <strain evidence="6 7">PLY_AMNH</strain>
    </source>
</reference>
<protein>
    <recommendedName>
        <fullName evidence="5">FYVE-type domain-containing protein</fullName>
    </recommendedName>
</protein>
<dbReference type="Proteomes" id="UP001190700">
    <property type="component" value="Unassembled WGS sequence"/>
</dbReference>
<evidence type="ECO:0000259" key="5">
    <source>
        <dbReference type="PROSITE" id="PS50178"/>
    </source>
</evidence>
<feature type="non-terminal residue" evidence="6">
    <location>
        <position position="384"/>
    </location>
</feature>
<gene>
    <name evidence="6" type="ORF">CYMTET_18699</name>
</gene>
<dbReference type="InterPro" id="IPR017455">
    <property type="entry name" value="Znf_FYVE-rel"/>
</dbReference>
<dbReference type="EMBL" id="LGRX02008667">
    <property type="protein sequence ID" value="KAK3273038.1"/>
    <property type="molecule type" value="Genomic_DNA"/>
</dbReference>
<organism evidence="6 7">
    <name type="scientific">Cymbomonas tetramitiformis</name>
    <dbReference type="NCBI Taxonomy" id="36881"/>
    <lineage>
        <taxon>Eukaryota</taxon>
        <taxon>Viridiplantae</taxon>
        <taxon>Chlorophyta</taxon>
        <taxon>Pyramimonadophyceae</taxon>
        <taxon>Pyramimonadales</taxon>
        <taxon>Pyramimonadaceae</taxon>
        <taxon>Cymbomonas</taxon>
    </lineage>
</organism>
<dbReference type="PROSITE" id="PS50178">
    <property type="entry name" value="ZF_FYVE"/>
    <property type="match status" value="1"/>
</dbReference>
<evidence type="ECO:0000256" key="3">
    <source>
        <dbReference type="ARBA" id="ARBA00022833"/>
    </source>
</evidence>
<dbReference type="Pfam" id="PF01363">
    <property type="entry name" value="FYVE"/>
    <property type="match status" value="1"/>
</dbReference>
<feature type="domain" description="FYVE-type" evidence="5">
    <location>
        <begin position="24"/>
        <end position="84"/>
    </location>
</feature>
<proteinExistence type="predicted"/>
<dbReference type="InterPro" id="IPR011009">
    <property type="entry name" value="Kinase-like_dom_sf"/>
</dbReference>
<dbReference type="SMART" id="SM00064">
    <property type="entry name" value="FYVE"/>
    <property type="match status" value="1"/>
</dbReference>
<accession>A0AAE0G847</accession>
<evidence type="ECO:0000313" key="6">
    <source>
        <dbReference type="EMBL" id="KAK3273038.1"/>
    </source>
</evidence>
<keyword evidence="1" id="KW-0479">Metal-binding</keyword>
<dbReference type="GO" id="GO:0033565">
    <property type="term" value="C:ESCRT-0 complex"/>
    <property type="evidence" value="ECO:0007669"/>
    <property type="project" value="TreeGrafter"/>
</dbReference>
<evidence type="ECO:0000256" key="1">
    <source>
        <dbReference type="ARBA" id="ARBA00022723"/>
    </source>
</evidence>
<comment type="caution">
    <text evidence="6">The sequence shown here is derived from an EMBL/GenBank/DDBJ whole genome shotgun (WGS) entry which is preliminary data.</text>
</comment>
<dbReference type="AlphaFoldDB" id="A0AAE0G847"/>
<keyword evidence="7" id="KW-1185">Reference proteome</keyword>
<dbReference type="GO" id="GO:0008270">
    <property type="term" value="F:zinc ion binding"/>
    <property type="evidence" value="ECO:0007669"/>
    <property type="project" value="UniProtKB-KW"/>
</dbReference>
<dbReference type="SUPFAM" id="SSF57903">
    <property type="entry name" value="FYVE/PHD zinc finger"/>
    <property type="match status" value="1"/>
</dbReference>
<dbReference type="InterPro" id="IPR013083">
    <property type="entry name" value="Znf_RING/FYVE/PHD"/>
</dbReference>
<dbReference type="SUPFAM" id="SSF56112">
    <property type="entry name" value="Protein kinase-like (PK-like)"/>
    <property type="match status" value="1"/>
</dbReference>
<evidence type="ECO:0000256" key="2">
    <source>
        <dbReference type="ARBA" id="ARBA00022771"/>
    </source>
</evidence>
<keyword evidence="2 4" id="KW-0863">Zinc-finger</keyword>
<evidence type="ECO:0000313" key="7">
    <source>
        <dbReference type="Proteomes" id="UP001190700"/>
    </source>
</evidence>
<dbReference type="InterPro" id="IPR011011">
    <property type="entry name" value="Znf_FYVE_PHD"/>
</dbReference>
<dbReference type="InterPro" id="IPR000306">
    <property type="entry name" value="Znf_FYVE"/>
</dbReference>
<name>A0AAE0G847_9CHLO</name>
<dbReference type="Gene3D" id="3.30.40.10">
    <property type="entry name" value="Zinc/RING finger domain, C3HC4 (zinc finger)"/>
    <property type="match status" value="1"/>
</dbReference>
<dbReference type="PANTHER" id="PTHR47794:SF1">
    <property type="entry name" value="VACUOLAR PROTEIN SORTING-ASSOCIATED PROTEIN 27"/>
    <property type="match status" value="1"/>
</dbReference>
<sequence length="384" mass="42304">MASTPGFVKTSASSSACEYCTDEGCDAVNCKRCLQVFGLFTRRHHCRSCGGAFCAQCSIKKLRLPDQGFVFPVRVCDRCYIDNSLEGTWERETLTARHFLRMQEDKYRLDAPLHESCRRVSPVKSLWLAKGPNKSHVVLMSMSAGPGCTLKLADVEEGNTLATLLRTLKHPFVWPTLAVEFMLEKQRLILVRPFASRGSIRDRIYRSSAKAAYGEKYQQGGGRGLPVAEIGRFGRQVLEAVNYLLSRGLRAAHLHSGNVIIEGGNCYVTELIELELLGQTLAPSCGLPPEASAEQGAVLAFGRLLLEMAFGRRMQPWEQVPAELAAGAPRPGVAPAVLDVLRSILGRTVQLSDLPSIQDLLENMLFSSVKLVADVRFITQQPPQ</sequence>
<dbReference type="GO" id="GO:0032266">
    <property type="term" value="F:phosphatidylinositol-3-phosphate binding"/>
    <property type="evidence" value="ECO:0007669"/>
    <property type="project" value="TreeGrafter"/>
</dbReference>